<dbReference type="AlphaFoldDB" id="A0A0B6Z1Z6"/>
<accession>A0A0B6Z1Z6</accession>
<keyword evidence="1" id="KW-1133">Transmembrane helix</keyword>
<gene>
    <name evidence="2" type="primary">ORF43720</name>
</gene>
<feature type="transmembrane region" description="Helical" evidence="1">
    <location>
        <begin position="35"/>
        <end position="55"/>
    </location>
</feature>
<dbReference type="EMBL" id="HACG01015071">
    <property type="protein sequence ID" value="CEK61936.1"/>
    <property type="molecule type" value="Transcribed_RNA"/>
</dbReference>
<organism evidence="2">
    <name type="scientific">Arion vulgaris</name>
    <dbReference type="NCBI Taxonomy" id="1028688"/>
    <lineage>
        <taxon>Eukaryota</taxon>
        <taxon>Metazoa</taxon>
        <taxon>Spiralia</taxon>
        <taxon>Lophotrochozoa</taxon>
        <taxon>Mollusca</taxon>
        <taxon>Gastropoda</taxon>
        <taxon>Heterobranchia</taxon>
        <taxon>Euthyneura</taxon>
        <taxon>Panpulmonata</taxon>
        <taxon>Eupulmonata</taxon>
        <taxon>Stylommatophora</taxon>
        <taxon>Helicina</taxon>
        <taxon>Arionoidea</taxon>
        <taxon>Arionidae</taxon>
        <taxon>Arion</taxon>
    </lineage>
</organism>
<keyword evidence="1" id="KW-0812">Transmembrane</keyword>
<protein>
    <submittedName>
        <fullName evidence="2">Uncharacterized protein</fullName>
    </submittedName>
</protein>
<evidence type="ECO:0000256" key="1">
    <source>
        <dbReference type="SAM" id="Phobius"/>
    </source>
</evidence>
<proteinExistence type="predicted"/>
<name>A0A0B6Z1Z6_9EUPU</name>
<reference evidence="2" key="1">
    <citation type="submission" date="2014-12" db="EMBL/GenBank/DDBJ databases">
        <title>Insight into the proteome of Arion vulgaris.</title>
        <authorList>
            <person name="Aradska J."/>
            <person name="Bulat T."/>
            <person name="Smidak R."/>
            <person name="Sarate P."/>
            <person name="Gangsoo J."/>
            <person name="Sialana F."/>
            <person name="Bilban M."/>
            <person name="Lubec G."/>
        </authorList>
    </citation>
    <scope>NUCLEOTIDE SEQUENCE</scope>
    <source>
        <tissue evidence="2">Skin</tissue>
    </source>
</reference>
<feature type="non-terminal residue" evidence="2">
    <location>
        <position position="73"/>
    </location>
</feature>
<keyword evidence="1" id="KW-0472">Membrane</keyword>
<evidence type="ECO:0000313" key="2">
    <source>
        <dbReference type="EMBL" id="CEK61936.1"/>
    </source>
</evidence>
<sequence length="73" mass="9026">MDVEWLMKKQKHQRRLEECESVVHERERERARCNILNYIFETIRLLLSMYIFLLVEATEIKHNITYLNLIFTL</sequence>